<name>A0A7C5EN08_9BACT</name>
<dbReference type="InterPro" id="IPR025693">
    <property type="entry name" value="Gly-zipper_OmpA-like_dom"/>
</dbReference>
<reference evidence="3" key="1">
    <citation type="journal article" date="2020" name="mSystems">
        <title>Genome- and Community-Level Interaction Insights into Carbon Utilization and Element Cycling Functions of Hydrothermarchaeota in Hydrothermal Sediment.</title>
        <authorList>
            <person name="Zhou Z."/>
            <person name="Liu Y."/>
            <person name="Xu W."/>
            <person name="Pan J."/>
            <person name="Luo Z.H."/>
            <person name="Li M."/>
        </authorList>
    </citation>
    <scope>NUCLEOTIDE SEQUENCE [LARGE SCALE GENOMIC DNA]</scope>
    <source>
        <strain evidence="3">SpSt-853</strain>
    </source>
</reference>
<evidence type="ECO:0000313" key="3">
    <source>
        <dbReference type="EMBL" id="HGZ12397.1"/>
    </source>
</evidence>
<feature type="transmembrane region" description="Helical" evidence="1">
    <location>
        <begin position="33"/>
        <end position="55"/>
    </location>
</feature>
<keyword evidence="1" id="KW-0812">Transmembrane</keyword>
<feature type="domain" description="Glycine-zipper-containing OmpA-like membrane" evidence="2">
    <location>
        <begin position="36"/>
        <end position="77"/>
    </location>
</feature>
<evidence type="ECO:0000256" key="1">
    <source>
        <dbReference type="SAM" id="Phobius"/>
    </source>
</evidence>
<dbReference type="PROSITE" id="PS51257">
    <property type="entry name" value="PROKAR_LIPOPROTEIN"/>
    <property type="match status" value="1"/>
</dbReference>
<feature type="transmembrane region" description="Helical" evidence="1">
    <location>
        <begin position="62"/>
        <end position="82"/>
    </location>
</feature>
<dbReference type="Pfam" id="PF13436">
    <property type="entry name" value="Gly-zipper_OmpA"/>
    <property type="match status" value="1"/>
</dbReference>
<dbReference type="AlphaFoldDB" id="A0A7C5EN08"/>
<organism evidence="3">
    <name type="scientific">Desulfobacca acetoxidans</name>
    <dbReference type="NCBI Taxonomy" id="60893"/>
    <lineage>
        <taxon>Bacteria</taxon>
        <taxon>Pseudomonadati</taxon>
        <taxon>Thermodesulfobacteriota</taxon>
        <taxon>Desulfobaccia</taxon>
        <taxon>Desulfobaccales</taxon>
        <taxon>Desulfobaccaceae</taxon>
        <taxon>Desulfobacca</taxon>
    </lineage>
</organism>
<accession>A0A7C5EN08</accession>
<keyword evidence="1" id="KW-0472">Membrane</keyword>
<dbReference type="EMBL" id="DTKJ01000060">
    <property type="protein sequence ID" value="HGZ12397.1"/>
    <property type="molecule type" value="Genomic_DNA"/>
</dbReference>
<protein>
    <recommendedName>
        <fullName evidence="2">Glycine-zipper-containing OmpA-like membrane domain-containing protein</fullName>
    </recommendedName>
</protein>
<proteinExistence type="predicted"/>
<keyword evidence="1" id="KW-1133">Transmembrane helix</keyword>
<gene>
    <name evidence="3" type="ORF">ENW48_09270</name>
</gene>
<evidence type="ECO:0000259" key="2">
    <source>
        <dbReference type="Pfam" id="PF13436"/>
    </source>
</evidence>
<comment type="caution">
    <text evidence="3">The sequence shown here is derived from an EMBL/GenBank/DDBJ whole genome shotgun (WGS) entry which is preliminary data.</text>
</comment>
<sequence>MIRKSLALLVILVFAVTFLGCVTESGYYDPARSAGAGALGGAATGAALGAIIGAATGSPATGAWIGAASGALVGAIGGALYAEHRNQQMRNAAMAAEYYNYTPARGALVEVNEARALPATVRPGQTVDMLMTYTVLTPENAPVQVTLYRDVSMGGRPVGQPYQVQATNQNGTYQDRVGFTVPRDAPPGTYAVRNRVMTAFGTSERTAYFRVVY</sequence>